<keyword evidence="7" id="KW-0285">Flavoprotein</keyword>
<feature type="domain" description="Riboflavin kinase" evidence="16">
    <location>
        <begin position="171"/>
        <end position="297"/>
    </location>
</feature>
<evidence type="ECO:0000256" key="5">
    <source>
        <dbReference type="ARBA" id="ARBA00012393"/>
    </source>
</evidence>
<evidence type="ECO:0000256" key="15">
    <source>
        <dbReference type="ARBA" id="ARBA00023268"/>
    </source>
</evidence>
<dbReference type="EMBL" id="VSSQ01000066">
    <property type="protein sequence ID" value="MPL72529.1"/>
    <property type="molecule type" value="Genomic_DNA"/>
</dbReference>
<evidence type="ECO:0000256" key="4">
    <source>
        <dbReference type="ARBA" id="ARBA00012105"/>
    </source>
</evidence>
<dbReference type="UniPathway" id="UPA00277">
    <property type="reaction ID" value="UER00407"/>
</dbReference>
<comment type="similarity">
    <text evidence="3">Belongs to the RibF family.</text>
</comment>
<dbReference type="Gene3D" id="2.40.30.30">
    <property type="entry name" value="Riboflavin kinase-like"/>
    <property type="match status" value="1"/>
</dbReference>
<evidence type="ECO:0000256" key="3">
    <source>
        <dbReference type="ARBA" id="ARBA00010214"/>
    </source>
</evidence>
<proteinExistence type="inferred from homology"/>
<evidence type="ECO:0000256" key="14">
    <source>
        <dbReference type="ARBA" id="ARBA00022840"/>
    </source>
</evidence>
<gene>
    <name evidence="17" type="primary">ribF_7</name>
    <name evidence="17" type="ORF">SDC9_18314</name>
</gene>
<dbReference type="InterPro" id="IPR015865">
    <property type="entry name" value="Riboflavin_kinase_bac/euk"/>
</dbReference>
<dbReference type="Pfam" id="PF01687">
    <property type="entry name" value="Flavokinase"/>
    <property type="match status" value="1"/>
</dbReference>
<dbReference type="SUPFAM" id="SSF52374">
    <property type="entry name" value="Nucleotidylyl transferase"/>
    <property type="match status" value="1"/>
</dbReference>
<keyword evidence="9" id="KW-0808">Transferase</keyword>
<dbReference type="InterPro" id="IPR014729">
    <property type="entry name" value="Rossmann-like_a/b/a_fold"/>
</dbReference>
<evidence type="ECO:0000256" key="2">
    <source>
        <dbReference type="ARBA" id="ARBA00005201"/>
    </source>
</evidence>
<dbReference type="GO" id="GO:0006747">
    <property type="term" value="P:FAD biosynthetic process"/>
    <property type="evidence" value="ECO:0007669"/>
    <property type="project" value="UniProtKB-UniPathway"/>
</dbReference>
<evidence type="ECO:0000256" key="11">
    <source>
        <dbReference type="ARBA" id="ARBA00022741"/>
    </source>
</evidence>
<dbReference type="InterPro" id="IPR023468">
    <property type="entry name" value="Riboflavin_kinase"/>
</dbReference>
<dbReference type="CDD" id="cd02064">
    <property type="entry name" value="FAD_synthetase_N"/>
    <property type="match status" value="1"/>
</dbReference>
<dbReference type="GO" id="GO:0009398">
    <property type="term" value="P:FMN biosynthetic process"/>
    <property type="evidence" value="ECO:0007669"/>
    <property type="project" value="UniProtKB-UniPathway"/>
</dbReference>
<protein>
    <recommendedName>
        <fullName evidence="6">Bifunctional riboflavin kinase/FMN adenylyltransferase</fullName>
        <ecNumber evidence="4">2.7.1.26</ecNumber>
        <ecNumber evidence="5">2.7.7.2</ecNumber>
    </recommendedName>
</protein>
<name>A0A644U0T8_9ZZZZ</name>
<keyword evidence="14" id="KW-0067">ATP-binding</keyword>
<evidence type="ECO:0000256" key="12">
    <source>
        <dbReference type="ARBA" id="ARBA00022777"/>
    </source>
</evidence>
<dbReference type="SMART" id="SM00904">
    <property type="entry name" value="Flavokinase"/>
    <property type="match status" value="1"/>
</dbReference>
<dbReference type="EC" id="2.7.1.26" evidence="4"/>
<comment type="pathway">
    <text evidence="1">Cofactor biosynthesis; FAD biosynthesis; FAD from FMN: step 1/1.</text>
</comment>
<dbReference type="NCBIfam" id="NF004162">
    <property type="entry name" value="PRK05627.1-5"/>
    <property type="match status" value="1"/>
</dbReference>
<comment type="pathway">
    <text evidence="2">Cofactor biosynthesis; FMN biosynthesis; FMN from riboflavin (ATP route): step 1/1.</text>
</comment>
<dbReference type="InterPro" id="IPR002606">
    <property type="entry name" value="Riboflavin_kinase_bac"/>
</dbReference>
<dbReference type="GO" id="GO:0005524">
    <property type="term" value="F:ATP binding"/>
    <property type="evidence" value="ECO:0007669"/>
    <property type="project" value="UniProtKB-KW"/>
</dbReference>
<dbReference type="Pfam" id="PF06574">
    <property type="entry name" value="FAD_syn"/>
    <property type="match status" value="1"/>
</dbReference>
<evidence type="ECO:0000256" key="8">
    <source>
        <dbReference type="ARBA" id="ARBA00022643"/>
    </source>
</evidence>
<dbReference type="Gene3D" id="3.40.50.620">
    <property type="entry name" value="HUPs"/>
    <property type="match status" value="1"/>
</dbReference>
<reference evidence="17" key="1">
    <citation type="submission" date="2019-08" db="EMBL/GenBank/DDBJ databases">
        <authorList>
            <person name="Kucharzyk K."/>
            <person name="Murdoch R.W."/>
            <person name="Higgins S."/>
            <person name="Loffler F."/>
        </authorList>
    </citation>
    <scope>NUCLEOTIDE SEQUENCE</scope>
</reference>
<dbReference type="NCBIfam" id="TIGR00083">
    <property type="entry name" value="ribF"/>
    <property type="match status" value="1"/>
</dbReference>
<keyword evidence="15" id="KW-0511">Multifunctional enzyme</keyword>
<evidence type="ECO:0000256" key="6">
    <source>
        <dbReference type="ARBA" id="ARBA00018483"/>
    </source>
</evidence>
<sequence length="304" mass="34362">MVVAATGFFDGVHRGHRAVLEKISALAKEQGDTSAVITLWPHPRTVLQQDAAKFRLLNSLEEKISLIKSFGIDEVFTLKFDKEFASQTTEEYFRDYLIRRLNVRTLVIGYDHRVGSDINQTQDEMMAIARNLGINPVRVDEYTENESGLIISSTKIREMLLAGDMGTANNLLGYRYGVEGVVVEGMKIGRGIGFPTANMRLYEPLKVLPSDGVYAVWVQTSGKTYRGITNIGIRPTVGINNERTIETHILDFDEDIYGLSIKLEFVAKMRDEVTFSSLDDLKAQLHKDRENSYLYLPENNITMR</sequence>
<dbReference type="UniPathway" id="UPA00276">
    <property type="reaction ID" value="UER00406"/>
</dbReference>
<keyword evidence="11" id="KW-0547">Nucleotide-binding</keyword>
<dbReference type="InterPro" id="IPR015864">
    <property type="entry name" value="FAD_synthase"/>
</dbReference>
<evidence type="ECO:0000256" key="1">
    <source>
        <dbReference type="ARBA" id="ARBA00004726"/>
    </source>
</evidence>
<organism evidence="17">
    <name type="scientific">bioreactor metagenome</name>
    <dbReference type="NCBI Taxonomy" id="1076179"/>
    <lineage>
        <taxon>unclassified sequences</taxon>
        <taxon>metagenomes</taxon>
        <taxon>ecological metagenomes</taxon>
    </lineage>
</organism>
<accession>A0A644U0T8</accession>
<evidence type="ECO:0000313" key="17">
    <source>
        <dbReference type="EMBL" id="MPL72529.1"/>
    </source>
</evidence>
<dbReference type="FunFam" id="2.40.30.30:FF:000003">
    <property type="entry name" value="Riboflavin biosynthesis protein"/>
    <property type="match status" value="1"/>
</dbReference>
<dbReference type="GO" id="GO:0008531">
    <property type="term" value="F:riboflavin kinase activity"/>
    <property type="evidence" value="ECO:0007669"/>
    <property type="project" value="UniProtKB-EC"/>
</dbReference>
<evidence type="ECO:0000256" key="10">
    <source>
        <dbReference type="ARBA" id="ARBA00022695"/>
    </source>
</evidence>
<dbReference type="InterPro" id="IPR023465">
    <property type="entry name" value="Riboflavin_kinase_dom_sf"/>
</dbReference>
<keyword evidence="8" id="KW-0288">FMN</keyword>
<dbReference type="PANTHER" id="PTHR22749">
    <property type="entry name" value="RIBOFLAVIN KINASE/FMN ADENYLYLTRANSFERASE"/>
    <property type="match status" value="1"/>
</dbReference>
<dbReference type="PIRSF" id="PIRSF004491">
    <property type="entry name" value="FAD_Synth"/>
    <property type="match status" value="1"/>
</dbReference>
<keyword evidence="10" id="KW-0548">Nucleotidyltransferase</keyword>
<comment type="caution">
    <text evidence="17">The sequence shown here is derived from an EMBL/GenBank/DDBJ whole genome shotgun (WGS) entry which is preliminary data.</text>
</comment>
<dbReference type="GO" id="GO:0003919">
    <property type="term" value="F:FMN adenylyltransferase activity"/>
    <property type="evidence" value="ECO:0007669"/>
    <property type="project" value="UniProtKB-EC"/>
</dbReference>
<dbReference type="SUPFAM" id="SSF82114">
    <property type="entry name" value="Riboflavin kinase-like"/>
    <property type="match status" value="1"/>
</dbReference>
<evidence type="ECO:0000259" key="16">
    <source>
        <dbReference type="SMART" id="SM00904"/>
    </source>
</evidence>
<dbReference type="GO" id="GO:0009231">
    <property type="term" value="P:riboflavin biosynthetic process"/>
    <property type="evidence" value="ECO:0007669"/>
    <property type="project" value="InterPro"/>
</dbReference>
<evidence type="ECO:0000256" key="7">
    <source>
        <dbReference type="ARBA" id="ARBA00022630"/>
    </source>
</evidence>
<dbReference type="AlphaFoldDB" id="A0A644U0T8"/>
<dbReference type="EC" id="2.7.7.2" evidence="5"/>
<keyword evidence="12" id="KW-0418">Kinase</keyword>
<evidence type="ECO:0000256" key="13">
    <source>
        <dbReference type="ARBA" id="ARBA00022827"/>
    </source>
</evidence>
<evidence type="ECO:0000256" key="9">
    <source>
        <dbReference type="ARBA" id="ARBA00022679"/>
    </source>
</evidence>
<dbReference type="PANTHER" id="PTHR22749:SF6">
    <property type="entry name" value="RIBOFLAVIN KINASE"/>
    <property type="match status" value="1"/>
</dbReference>
<keyword evidence="13" id="KW-0274">FAD</keyword>